<evidence type="ECO:0000313" key="1">
    <source>
        <dbReference type="EMBL" id="AYV79063.1"/>
    </source>
</evidence>
<gene>
    <name evidence="1" type="ORF">Faunusvirus2_10</name>
</gene>
<name>A0A3G4ZZQ8_9VIRU</name>
<proteinExistence type="predicted"/>
<sequence>MADNIVVNSMLNAVNKAATNSGFSFNHTIASNGMPDSRTATCNGGAGTVTFNGISGVTNPTSMPLTIHNTHANTAVLVSIGVSGAAAGSTVRVSSATSSAGTITVNIVNDGSTPSGGITLIVYFICLN</sequence>
<dbReference type="EMBL" id="MK072133">
    <property type="protein sequence ID" value="AYV79063.1"/>
    <property type="molecule type" value="Genomic_DNA"/>
</dbReference>
<organism evidence="1">
    <name type="scientific">Faunusvirus sp</name>
    <dbReference type="NCBI Taxonomy" id="2487766"/>
    <lineage>
        <taxon>Viruses</taxon>
        <taxon>Varidnaviria</taxon>
        <taxon>Bamfordvirae</taxon>
        <taxon>Nucleocytoviricota</taxon>
        <taxon>Megaviricetes</taxon>
        <taxon>Imitervirales</taxon>
        <taxon>Mimiviridae</taxon>
    </lineage>
</organism>
<accession>A0A3G4ZZQ8</accession>
<reference evidence="1" key="1">
    <citation type="submission" date="2018-10" db="EMBL/GenBank/DDBJ databases">
        <title>Hidden diversity of soil giant viruses.</title>
        <authorList>
            <person name="Schulz F."/>
            <person name="Alteio L."/>
            <person name="Goudeau D."/>
            <person name="Ryan E.M."/>
            <person name="Malmstrom R.R."/>
            <person name="Blanchard J."/>
            <person name="Woyke T."/>
        </authorList>
    </citation>
    <scope>NUCLEOTIDE SEQUENCE</scope>
    <source>
        <strain evidence="1">FNV1</strain>
    </source>
</reference>
<protein>
    <submittedName>
        <fullName evidence="1">Uncharacterized protein</fullName>
    </submittedName>
</protein>